<protein>
    <submittedName>
        <fullName evidence="2">Uncharacterized protein</fullName>
    </submittedName>
</protein>
<evidence type="ECO:0000313" key="2">
    <source>
        <dbReference type="EMBL" id="MBW0491957.1"/>
    </source>
</evidence>
<comment type="caution">
    <text evidence="2">The sequence shown here is derived from an EMBL/GenBank/DDBJ whole genome shotgun (WGS) entry which is preliminary data.</text>
</comment>
<dbReference type="EMBL" id="AVOT02011344">
    <property type="protein sequence ID" value="MBW0491957.1"/>
    <property type="molecule type" value="Genomic_DNA"/>
</dbReference>
<dbReference type="AlphaFoldDB" id="A0A9Q3D141"/>
<reference evidence="2" key="1">
    <citation type="submission" date="2021-03" db="EMBL/GenBank/DDBJ databases">
        <title>Draft genome sequence of rust myrtle Austropuccinia psidii MF-1, a brazilian biotype.</title>
        <authorList>
            <person name="Quecine M.C."/>
            <person name="Pachon D.M.R."/>
            <person name="Bonatelli M.L."/>
            <person name="Correr F.H."/>
            <person name="Franceschini L.M."/>
            <person name="Leite T.F."/>
            <person name="Margarido G.R.A."/>
            <person name="Almeida C.A."/>
            <person name="Ferrarezi J.A."/>
            <person name="Labate C.A."/>
        </authorList>
    </citation>
    <scope>NUCLEOTIDE SEQUENCE</scope>
    <source>
        <strain evidence="2">MF-1</strain>
    </source>
</reference>
<feature type="region of interest" description="Disordered" evidence="1">
    <location>
        <begin position="1"/>
        <end position="20"/>
    </location>
</feature>
<gene>
    <name evidence="2" type="ORF">O181_031672</name>
</gene>
<name>A0A9Q3D141_9BASI</name>
<accession>A0A9Q3D141</accession>
<keyword evidence="3" id="KW-1185">Reference proteome</keyword>
<proteinExistence type="predicted"/>
<dbReference type="Proteomes" id="UP000765509">
    <property type="component" value="Unassembled WGS sequence"/>
</dbReference>
<evidence type="ECO:0000313" key="3">
    <source>
        <dbReference type="Proteomes" id="UP000765509"/>
    </source>
</evidence>
<organism evidence="2 3">
    <name type="scientific">Austropuccinia psidii MF-1</name>
    <dbReference type="NCBI Taxonomy" id="1389203"/>
    <lineage>
        <taxon>Eukaryota</taxon>
        <taxon>Fungi</taxon>
        <taxon>Dikarya</taxon>
        <taxon>Basidiomycota</taxon>
        <taxon>Pucciniomycotina</taxon>
        <taxon>Pucciniomycetes</taxon>
        <taxon>Pucciniales</taxon>
        <taxon>Sphaerophragmiaceae</taxon>
        <taxon>Austropuccinia</taxon>
    </lineage>
</organism>
<evidence type="ECO:0000256" key="1">
    <source>
        <dbReference type="SAM" id="MobiDB-lite"/>
    </source>
</evidence>
<sequence length="154" mass="17305">MPEPQRTDGGGTQGEDSVSSVSFELISRVMEAKESRESDMHIKFLNQIKVLGPHSIMAPLKVLNMDPQFKFGTNQKGWTSLPILGSPPFMVLDWSQKSRPYGPIWPQHNPFKIGPRRTSISPMYRGTGPRDCSARAAGCKNQKWPDFKFQGKMP</sequence>